<feature type="region of interest" description="Disordered" evidence="2">
    <location>
        <begin position="82"/>
        <end position="142"/>
    </location>
</feature>
<accession>A0A2I8VIC8</accession>
<name>A0A2I8VIC8_9EURY</name>
<dbReference type="KEGG" id="srub:C2R22_08455"/>
<feature type="coiled-coil region" evidence="1">
    <location>
        <begin position="17"/>
        <end position="65"/>
    </location>
</feature>
<organism evidence="3 4">
    <name type="scientific">Salinigranum rubrum</name>
    <dbReference type="NCBI Taxonomy" id="755307"/>
    <lineage>
        <taxon>Archaea</taxon>
        <taxon>Methanobacteriati</taxon>
        <taxon>Methanobacteriota</taxon>
        <taxon>Stenosarchaea group</taxon>
        <taxon>Halobacteria</taxon>
        <taxon>Halobacteriales</taxon>
        <taxon>Haloferacaceae</taxon>
        <taxon>Salinigranum</taxon>
    </lineage>
</organism>
<evidence type="ECO:0000313" key="3">
    <source>
        <dbReference type="EMBL" id="AUV81682.1"/>
    </source>
</evidence>
<dbReference type="InterPro" id="IPR043816">
    <property type="entry name" value="DUF5798"/>
</dbReference>
<evidence type="ECO:0000256" key="2">
    <source>
        <dbReference type="SAM" id="MobiDB-lite"/>
    </source>
</evidence>
<protein>
    <submittedName>
        <fullName evidence="3">Uncharacterized protein</fullName>
    </submittedName>
</protein>
<evidence type="ECO:0000256" key="1">
    <source>
        <dbReference type="SAM" id="Coils"/>
    </source>
</evidence>
<sequence length="142" mass="14917">MGIGGTAKKLQKVAEMGEELYKRINDLRAQVAEMRETVTATHNRVDRLEKEAAEQRAILQALAEREGIDVDALIAEAHISEAESGVTADAGGEAAPDVDADTETQAADDASVGATDADVATDEPSESDSESTADAESTRDSK</sequence>
<evidence type="ECO:0000313" key="4">
    <source>
        <dbReference type="Proteomes" id="UP000236584"/>
    </source>
</evidence>
<gene>
    <name evidence="3" type="ORF">C2R22_08455</name>
</gene>
<dbReference type="Proteomes" id="UP000236584">
    <property type="component" value="Chromosome"/>
</dbReference>
<reference evidence="3 4" key="1">
    <citation type="submission" date="2018-01" db="EMBL/GenBank/DDBJ databases">
        <title>Complete genome sequence of Salinigranum rubrum GX10T, an extremely halophilic archaeon isolated from a marine solar saltern.</title>
        <authorList>
            <person name="Han S."/>
        </authorList>
    </citation>
    <scope>NUCLEOTIDE SEQUENCE [LARGE SCALE GENOMIC DNA]</scope>
    <source>
        <strain evidence="3 4">GX10</strain>
    </source>
</reference>
<proteinExistence type="predicted"/>
<dbReference type="OrthoDB" id="204612at2157"/>
<keyword evidence="4" id="KW-1185">Reference proteome</keyword>
<keyword evidence="1" id="KW-0175">Coiled coil</keyword>
<dbReference type="Pfam" id="PF19111">
    <property type="entry name" value="DUF5798"/>
    <property type="match status" value="1"/>
</dbReference>
<feature type="compositionally biased region" description="Acidic residues" evidence="2">
    <location>
        <begin position="119"/>
        <end position="133"/>
    </location>
</feature>
<dbReference type="AlphaFoldDB" id="A0A2I8VIC8"/>
<dbReference type="EMBL" id="CP026309">
    <property type="protein sequence ID" value="AUV81682.1"/>
    <property type="molecule type" value="Genomic_DNA"/>
</dbReference>